<comment type="caution">
    <text evidence="10">The sequence shown here is derived from an EMBL/GenBank/DDBJ whole genome shotgun (WGS) entry which is preliminary data.</text>
</comment>
<feature type="binding site" evidence="9">
    <location>
        <position position="270"/>
    </location>
    <ligand>
        <name>substrate</name>
    </ligand>
</feature>
<feature type="binding site" evidence="9">
    <location>
        <position position="301"/>
    </location>
    <ligand>
        <name>substrate</name>
    </ligand>
</feature>
<name>A0ABT0PD41_9GAMM</name>
<keyword evidence="7 9" id="KW-0663">Pyridoxal phosphate</keyword>
<evidence type="ECO:0000256" key="6">
    <source>
        <dbReference type="ARBA" id="ARBA00022756"/>
    </source>
</evidence>
<evidence type="ECO:0000256" key="9">
    <source>
        <dbReference type="HAMAP-Rule" id="MF_00834"/>
    </source>
</evidence>
<dbReference type="GO" id="GO:0004015">
    <property type="term" value="F:adenosylmethionine-8-amino-7-oxononanoate transaminase activity"/>
    <property type="evidence" value="ECO:0007669"/>
    <property type="project" value="UniProtKB-EC"/>
</dbReference>
<evidence type="ECO:0000313" key="11">
    <source>
        <dbReference type="Proteomes" id="UP001203338"/>
    </source>
</evidence>
<keyword evidence="9" id="KW-0963">Cytoplasm</keyword>
<dbReference type="Pfam" id="PF00202">
    <property type="entry name" value="Aminotran_3"/>
    <property type="match status" value="1"/>
</dbReference>
<organism evidence="10 11">
    <name type="scientific">Parendozoicomonas callyspongiae</name>
    <dbReference type="NCBI Taxonomy" id="2942213"/>
    <lineage>
        <taxon>Bacteria</taxon>
        <taxon>Pseudomonadati</taxon>
        <taxon>Pseudomonadota</taxon>
        <taxon>Gammaproteobacteria</taxon>
        <taxon>Oceanospirillales</taxon>
        <taxon>Endozoicomonadaceae</taxon>
        <taxon>Parendozoicomonas</taxon>
    </lineage>
</organism>
<dbReference type="InterPro" id="IPR015421">
    <property type="entry name" value="PyrdxlP-dep_Trfase_major"/>
</dbReference>
<accession>A0ABT0PD41</accession>
<dbReference type="PANTHER" id="PTHR42684">
    <property type="entry name" value="ADENOSYLMETHIONINE-8-AMINO-7-OXONONANOATE AMINOTRANSFERASE"/>
    <property type="match status" value="1"/>
</dbReference>
<evidence type="ECO:0000313" key="10">
    <source>
        <dbReference type="EMBL" id="MCL6269280.1"/>
    </source>
</evidence>
<dbReference type="Gene3D" id="3.40.640.10">
    <property type="entry name" value="Type I PLP-dependent aspartate aminotransferase-like (Major domain)"/>
    <property type="match status" value="1"/>
</dbReference>
<gene>
    <name evidence="9 10" type="primary">bioA</name>
    <name evidence="10" type="ORF">M3P05_04885</name>
</gene>
<feature type="binding site" evidence="9">
    <location>
        <position position="241"/>
    </location>
    <ligand>
        <name>pyridoxal 5'-phosphate</name>
        <dbReference type="ChEBI" id="CHEBI:597326"/>
    </ligand>
</feature>
<evidence type="ECO:0000256" key="7">
    <source>
        <dbReference type="ARBA" id="ARBA00022898"/>
    </source>
</evidence>
<dbReference type="Proteomes" id="UP001203338">
    <property type="component" value="Unassembled WGS sequence"/>
</dbReference>
<dbReference type="InterPro" id="IPR005814">
    <property type="entry name" value="Aminotrans_3"/>
</dbReference>
<keyword evidence="4 9" id="KW-0808">Transferase</keyword>
<dbReference type="NCBIfam" id="NF005940">
    <property type="entry name" value="PRK07986.1"/>
    <property type="match status" value="1"/>
</dbReference>
<feature type="binding site" evidence="9">
    <location>
        <position position="47"/>
    </location>
    <ligand>
        <name>substrate</name>
    </ligand>
</feature>
<dbReference type="HAMAP" id="MF_00834">
    <property type="entry name" value="BioA"/>
    <property type="match status" value="1"/>
</dbReference>
<feature type="binding site" evidence="9">
    <location>
        <begin position="302"/>
        <end position="303"/>
    </location>
    <ligand>
        <name>pyridoxal 5'-phosphate</name>
        <dbReference type="ChEBI" id="CHEBI:597326"/>
    </ligand>
</feature>
<keyword evidence="5 9" id="KW-0949">S-adenosyl-L-methionine</keyword>
<evidence type="ECO:0000256" key="2">
    <source>
        <dbReference type="ARBA" id="ARBA00005063"/>
    </source>
</evidence>
<comment type="cofactor">
    <cofactor evidence="1 9">
        <name>pyridoxal 5'-phosphate</name>
        <dbReference type="ChEBI" id="CHEBI:597326"/>
    </cofactor>
</comment>
<keyword evidence="6 9" id="KW-0093">Biotin biosynthesis</keyword>
<feature type="binding site" evidence="9">
    <location>
        <position position="385"/>
    </location>
    <ligand>
        <name>substrate</name>
    </ligand>
</feature>
<dbReference type="PROSITE" id="PS00600">
    <property type="entry name" value="AA_TRANSFER_CLASS_3"/>
    <property type="match status" value="1"/>
</dbReference>
<protein>
    <recommendedName>
        <fullName evidence="9">Adenosylmethionine-8-amino-7-oxononanoate aminotransferase</fullName>
        <ecNumber evidence="9">2.6.1.62</ecNumber>
    </recommendedName>
    <alternativeName>
        <fullName evidence="9">7,8-diamino-pelargonic acid aminotransferase</fullName>
        <shortName evidence="9">DAPA AT</shortName>
        <shortName evidence="9">DAPA aminotransferase</shortName>
    </alternativeName>
    <alternativeName>
        <fullName evidence="9">7,8-diaminononanoate synthase</fullName>
        <shortName evidence="9">DANS</shortName>
    </alternativeName>
    <alternativeName>
        <fullName evidence="9">Diaminopelargonic acid synthase</fullName>
    </alternativeName>
</protein>
<comment type="catalytic activity">
    <reaction evidence="8 9">
        <text>(8S)-8-amino-7-oxononanoate + S-adenosyl-L-methionine = S-adenosyl-4-methylsulfanyl-2-oxobutanoate + (7R,8S)-7,8-diammoniononanoate</text>
        <dbReference type="Rhea" id="RHEA:16861"/>
        <dbReference type="ChEBI" id="CHEBI:16490"/>
        <dbReference type="ChEBI" id="CHEBI:59789"/>
        <dbReference type="ChEBI" id="CHEBI:149468"/>
        <dbReference type="ChEBI" id="CHEBI:149469"/>
        <dbReference type="EC" id="2.6.1.62"/>
    </reaction>
</comment>
<evidence type="ECO:0000256" key="8">
    <source>
        <dbReference type="ARBA" id="ARBA00048449"/>
    </source>
</evidence>
<keyword evidence="3 9" id="KW-0032">Aminotransferase</keyword>
<feature type="binding site" evidence="9">
    <location>
        <position position="140"/>
    </location>
    <ligand>
        <name>substrate</name>
    </ligand>
</feature>
<dbReference type="InterPro" id="IPR005815">
    <property type="entry name" value="BioA"/>
</dbReference>
<dbReference type="NCBIfam" id="TIGR00508">
    <property type="entry name" value="bioA"/>
    <property type="match status" value="1"/>
</dbReference>
<comment type="subcellular location">
    <subcellularLocation>
        <location evidence="9">Cytoplasm</location>
    </subcellularLocation>
</comment>
<evidence type="ECO:0000256" key="4">
    <source>
        <dbReference type="ARBA" id="ARBA00022679"/>
    </source>
</evidence>
<keyword evidence="11" id="KW-1185">Reference proteome</keyword>
<dbReference type="InterPro" id="IPR049704">
    <property type="entry name" value="Aminotrans_3_PPA_site"/>
</dbReference>
<feature type="binding site" evidence="9">
    <location>
        <begin position="107"/>
        <end position="108"/>
    </location>
    <ligand>
        <name>pyridoxal 5'-phosphate</name>
        <dbReference type="ChEBI" id="CHEBI:597326"/>
    </ligand>
</feature>
<sequence>MEFDRYHIWHPYTSVTKPIPVFPVVSAEGVRIKLADGSELVDGMASWWSAIHGYNRKELNEALQDQISSMSHVMFGGLTHKPAIDLCRKLVEIAPEPLQTVFLADSGSVSVEVSIKMAIQYWRSKGDERRKRLLTVRNGYHGDTIGAMAVCDPVNGMHGLFSGILLEHVFVDAPQCRFSDDWDEKYIEELAEALKEHHRDLVGIIMEPVVQGAGGMRFYSPAYIKRVRELCNEYGILLIFDEIATGFGRTGKMFACEHADICPDIMTVGKALTGGNMTLAATICTEEVSHTISDNGVFMHGPTFMGNPLACRVACASLDILATGEWKSQVARIEQGLKDGLNPCVGMSAVADVRVLGAIGVVELKEPVDMQVIQPRFVEEGIWVRPFGKLVYVMPPYIMNDDDLAFLCKGIRKIVAELS</sequence>
<dbReference type="RefSeq" id="WP_249698258.1">
    <property type="nucleotide sequence ID" value="NZ_JAMFLX010000004.1"/>
</dbReference>
<comment type="subunit">
    <text evidence="9">Homodimer.</text>
</comment>
<feature type="site" description="Participates in the substrate recognition with KAPA and in a stacking interaction with the adenine ring of SAM" evidence="9">
    <location>
        <position position="12"/>
    </location>
</feature>
<dbReference type="InterPro" id="IPR015424">
    <property type="entry name" value="PyrdxlP-dep_Trfase"/>
</dbReference>
<evidence type="ECO:0000256" key="1">
    <source>
        <dbReference type="ARBA" id="ARBA00001933"/>
    </source>
</evidence>
<dbReference type="EMBL" id="JAMFLX010000004">
    <property type="protein sequence ID" value="MCL6269280.1"/>
    <property type="molecule type" value="Genomic_DNA"/>
</dbReference>
<comment type="function">
    <text evidence="9">Catalyzes the transfer of the alpha-amino group from S-adenosyl-L-methionine (SAM) to 7-keto-8-aminopelargonic acid (KAPA) to form 7,8-diaminopelargonic acid (DAPA). It is the only aminotransferase known to utilize SAM as an amino donor.</text>
</comment>
<dbReference type="NCBIfam" id="NF004624">
    <property type="entry name" value="PRK05964.1"/>
    <property type="match status" value="1"/>
</dbReference>
<comment type="similarity">
    <text evidence="9">Belongs to the class-III pyridoxal-phosphate-dependent aminotransferase family. BioA subfamily.</text>
</comment>
<dbReference type="SUPFAM" id="SSF53383">
    <property type="entry name" value="PLP-dependent transferases"/>
    <property type="match status" value="1"/>
</dbReference>
<comment type="pathway">
    <text evidence="2 9">Cofactor biosynthesis; biotin biosynthesis; 7,8-diaminononanoate from 8-amino-7-oxononanoate (SAM route): step 1/1.</text>
</comment>
<proteinExistence type="inferred from homology"/>
<dbReference type="CDD" id="cd00610">
    <property type="entry name" value="OAT_like"/>
    <property type="match status" value="1"/>
</dbReference>
<dbReference type="EC" id="2.6.1.62" evidence="9"/>
<dbReference type="Gene3D" id="3.90.1150.10">
    <property type="entry name" value="Aspartate Aminotransferase, domain 1"/>
    <property type="match status" value="1"/>
</dbReference>
<evidence type="ECO:0000256" key="3">
    <source>
        <dbReference type="ARBA" id="ARBA00022576"/>
    </source>
</evidence>
<evidence type="ECO:0000256" key="5">
    <source>
        <dbReference type="ARBA" id="ARBA00022691"/>
    </source>
</evidence>
<dbReference type="InterPro" id="IPR015422">
    <property type="entry name" value="PyrdxlP-dep_Trfase_small"/>
</dbReference>
<feature type="modified residue" description="N6-(pyridoxal phosphate)lysine" evidence="9">
    <location>
        <position position="270"/>
    </location>
</feature>
<dbReference type="PANTHER" id="PTHR42684:SF17">
    <property type="entry name" value="ADENOSYLMETHIONINE-8-AMINO-7-OXONONANOATE AMINOTRANSFERASE"/>
    <property type="match status" value="1"/>
</dbReference>
<reference evidence="10 11" key="1">
    <citation type="submission" date="2022-05" db="EMBL/GenBank/DDBJ databases">
        <authorList>
            <person name="Park J.-S."/>
        </authorList>
    </citation>
    <scope>NUCLEOTIDE SEQUENCE [LARGE SCALE GENOMIC DNA]</scope>
    <source>
        <strain evidence="10 11">2012CJ34-2</strain>
    </source>
</reference>